<dbReference type="Gene3D" id="2.40.420.20">
    <property type="match status" value="1"/>
</dbReference>
<protein>
    <submittedName>
        <fullName evidence="2">Multidrug efflux pump subunit AcrA (Membrane-fusion protein)</fullName>
    </submittedName>
</protein>
<dbReference type="PANTHER" id="PTHR30469:SF33">
    <property type="entry name" value="SLR1207 PROTEIN"/>
    <property type="match status" value="1"/>
</dbReference>
<dbReference type="AlphaFoldDB" id="A0A495J769"/>
<comment type="caution">
    <text evidence="2">The sequence shown here is derived from an EMBL/GenBank/DDBJ whole genome shotgun (WGS) entry which is preliminary data.</text>
</comment>
<dbReference type="EMBL" id="RBKU01000001">
    <property type="protein sequence ID" value="RKR84727.1"/>
    <property type="molecule type" value="Genomic_DNA"/>
</dbReference>
<dbReference type="RefSeq" id="WP_121200550.1">
    <property type="nucleotide sequence ID" value="NZ_RBKU01000001.1"/>
</dbReference>
<reference evidence="2 3" key="1">
    <citation type="submission" date="2018-10" db="EMBL/GenBank/DDBJ databases">
        <title>Genomic Encyclopedia of Archaeal and Bacterial Type Strains, Phase II (KMG-II): from individual species to whole genera.</title>
        <authorList>
            <person name="Goeker M."/>
        </authorList>
    </citation>
    <scope>NUCLEOTIDE SEQUENCE [LARGE SCALE GENOMIC DNA]</scope>
    <source>
        <strain evidence="2 3">DSM 18602</strain>
    </source>
</reference>
<accession>A0A495J769</accession>
<dbReference type="Gene3D" id="1.10.287.470">
    <property type="entry name" value="Helix hairpin bin"/>
    <property type="match status" value="1"/>
</dbReference>
<feature type="domain" description="Multidrug resistance protein MdtA-like barrel-sandwich hybrid" evidence="1">
    <location>
        <begin position="51"/>
        <end position="226"/>
    </location>
</feature>
<dbReference type="SUPFAM" id="SSF111369">
    <property type="entry name" value="HlyD-like secretion proteins"/>
    <property type="match status" value="1"/>
</dbReference>
<dbReference type="PANTHER" id="PTHR30469">
    <property type="entry name" value="MULTIDRUG RESISTANCE PROTEIN MDTA"/>
    <property type="match status" value="1"/>
</dbReference>
<name>A0A495J769_9SPHI</name>
<dbReference type="Gene3D" id="2.40.50.100">
    <property type="match status" value="1"/>
</dbReference>
<organism evidence="2 3">
    <name type="scientific">Mucilaginibacter gracilis</name>
    <dbReference type="NCBI Taxonomy" id="423350"/>
    <lineage>
        <taxon>Bacteria</taxon>
        <taxon>Pseudomonadati</taxon>
        <taxon>Bacteroidota</taxon>
        <taxon>Sphingobacteriia</taxon>
        <taxon>Sphingobacteriales</taxon>
        <taxon>Sphingobacteriaceae</taxon>
        <taxon>Mucilaginibacter</taxon>
    </lineage>
</organism>
<gene>
    <name evidence="2" type="ORF">BDD43_4978</name>
</gene>
<evidence type="ECO:0000313" key="2">
    <source>
        <dbReference type="EMBL" id="RKR84727.1"/>
    </source>
</evidence>
<evidence type="ECO:0000259" key="1">
    <source>
        <dbReference type="Pfam" id="PF25917"/>
    </source>
</evidence>
<dbReference type="Pfam" id="PF25917">
    <property type="entry name" value="BSH_RND"/>
    <property type="match status" value="1"/>
</dbReference>
<dbReference type="Proteomes" id="UP000268007">
    <property type="component" value="Unassembled WGS sequence"/>
</dbReference>
<dbReference type="InterPro" id="IPR058625">
    <property type="entry name" value="MdtA-like_BSH"/>
</dbReference>
<dbReference type="GO" id="GO:0015562">
    <property type="term" value="F:efflux transmembrane transporter activity"/>
    <property type="evidence" value="ECO:0007669"/>
    <property type="project" value="TreeGrafter"/>
</dbReference>
<dbReference type="Gene3D" id="2.40.30.170">
    <property type="match status" value="1"/>
</dbReference>
<dbReference type="GO" id="GO:1990281">
    <property type="term" value="C:efflux pump complex"/>
    <property type="evidence" value="ECO:0007669"/>
    <property type="project" value="TreeGrafter"/>
</dbReference>
<dbReference type="OrthoDB" id="9806939at2"/>
<sequence>MKRYFHFFIISIAINAVSCKQMVEQIRPVRKDLVEMVFASGVLEADGENRLTAQTDGFIVSIDFNEGDEVMPGELLAVIDNGQNLANASSARVLSSIAQQNTLPSAPALLQIKANIAAAEAKLKLDQLQAGRYKRLYTANSVSQLEYENTVLTATTSNAALAALRQQYNSMQITAQQQAVTQRSIANVNTIVKDQNQVRAIIRGRVYEKQKQLGDYVRKGDVIAVVASQKLIYAKLSVDESNMASLKTGQTVIVKLNTNKHKTYKAVLHEILPSFDTGTQSFLVKAYFTDSLDFRIAGTQLEANIITGEKKNALVIPRNYLSYGDKVTLKDKKVVQVKTGIVSSEWVEILGGINEQDILILDNK</sequence>
<proteinExistence type="predicted"/>
<evidence type="ECO:0000313" key="3">
    <source>
        <dbReference type="Proteomes" id="UP000268007"/>
    </source>
</evidence>
<keyword evidence="3" id="KW-1185">Reference proteome</keyword>